<dbReference type="RefSeq" id="WP_155303825.1">
    <property type="nucleotide sequence ID" value="NZ_AP021875.1"/>
</dbReference>
<accession>A0A5K7Z1S1</accession>
<dbReference type="Proteomes" id="UP000427769">
    <property type="component" value="Chromosome"/>
</dbReference>
<organism evidence="1 2">
    <name type="scientific">Desulfosarcina widdelii</name>
    <dbReference type="NCBI Taxonomy" id="947919"/>
    <lineage>
        <taxon>Bacteria</taxon>
        <taxon>Pseudomonadati</taxon>
        <taxon>Thermodesulfobacteriota</taxon>
        <taxon>Desulfobacteria</taxon>
        <taxon>Desulfobacterales</taxon>
        <taxon>Desulfosarcinaceae</taxon>
        <taxon>Desulfosarcina</taxon>
    </lineage>
</organism>
<proteinExistence type="predicted"/>
<name>A0A5K7Z1S1_9BACT</name>
<dbReference type="EMBL" id="AP021875">
    <property type="protein sequence ID" value="BBO74848.1"/>
    <property type="molecule type" value="Genomic_DNA"/>
</dbReference>
<dbReference type="KEGG" id="dwd:DSCW_22650"/>
<protein>
    <submittedName>
        <fullName evidence="1">Uncharacterized protein</fullName>
    </submittedName>
</protein>
<evidence type="ECO:0000313" key="1">
    <source>
        <dbReference type="EMBL" id="BBO74848.1"/>
    </source>
</evidence>
<gene>
    <name evidence="1" type="ORF">DSCW_22650</name>
</gene>
<evidence type="ECO:0000313" key="2">
    <source>
        <dbReference type="Proteomes" id="UP000427769"/>
    </source>
</evidence>
<keyword evidence="2" id="KW-1185">Reference proteome</keyword>
<dbReference type="AlphaFoldDB" id="A0A5K7Z1S1"/>
<sequence>MTTVNHASTHDVEERLQFEMLLTEMYAEFINLPVDWADAAIEKAQRRICLPFTIFPAGGFFPDTLFDAQKTFPWILSQVLDGNHAVIERVDDLPPEVDRKTLRCWGIKPFLVMPIMIQFTLD</sequence>
<reference evidence="1 2" key="1">
    <citation type="submission" date="2019-11" db="EMBL/GenBank/DDBJ databases">
        <title>Comparative genomics of hydrocarbon-degrading Desulfosarcina strains.</title>
        <authorList>
            <person name="Watanabe M."/>
            <person name="Kojima H."/>
            <person name="Fukui M."/>
        </authorList>
    </citation>
    <scope>NUCLEOTIDE SEQUENCE [LARGE SCALE GENOMIC DNA]</scope>
    <source>
        <strain evidence="1 2">PP31</strain>
    </source>
</reference>